<reference evidence="1 2" key="1">
    <citation type="submission" date="2020-02" db="EMBL/GenBank/DDBJ databases">
        <authorList>
            <person name="Ma Q."/>
            <person name="Huang Y."/>
            <person name="Song X."/>
            <person name="Pei D."/>
        </authorList>
    </citation>
    <scope>NUCLEOTIDE SEQUENCE [LARGE SCALE GENOMIC DNA]</scope>
    <source>
        <strain evidence="1">Sxm20200214</strain>
        <tissue evidence="1">Leaf</tissue>
    </source>
</reference>
<dbReference type="Proteomes" id="UP000886595">
    <property type="component" value="Unassembled WGS sequence"/>
</dbReference>
<sequence length="141" mass="16089">MSMFGIQEACQNVVNLALSAHVELLTYQNGAGTEENRSTRIFQAICVMESGVVMAKHVQWDPDQARFNENTKHGQDVWVMKEYIPKVELFTSIVSDINKRLKYVHIKEGVRRTSLIASRATQYRKRLVMKNISVGEESKVS</sequence>
<name>A0A8X7Q337_BRACI</name>
<dbReference type="EMBL" id="JAAMPC010000014">
    <property type="protein sequence ID" value="KAG2261048.1"/>
    <property type="molecule type" value="Genomic_DNA"/>
</dbReference>
<proteinExistence type="predicted"/>
<evidence type="ECO:0000313" key="2">
    <source>
        <dbReference type="Proteomes" id="UP000886595"/>
    </source>
</evidence>
<protein>
    <submittedName>
        <fullName evidence="1">Uncharacterized protein</fullName>
    </submittedName>
</protein>
<accession>A0A8X7Q337</accession>
<evidence type="ECO:0000313" key="1">
    <source>
        <dbReference type="EMBL" id="KAG2261048.1"/>
    </source>
</evidence>
<gene>
    <name evidence="1" type="ORF">Bca52824_068127</name>
</gene>
<comment type="caution">
    <text evidence="1">The sequence shown here is derived from an EMBL/GenBank/DDBJ whole genome shotgun (WGS) entry which is preliminary data.</text>
</comment>
<keyword evidence="2" id="KW-1185">Reference proteome</keyword>
<dbReference type="AlphaFoldDB" id="A0A8X7Q337"/>
<organism evidence="1 2">
    <name type="scientific">Brassica carinata</name>
    <name type="common">Ethiopian mustard</name>
    <name type="synonym">Abyssinian cabbage</name>
    <dbReference type="NCBI Taxonomy" id="52824"/>
    <lineage>
        <taxon>Eukaryota</taxon>
        <taxon>Viridiplantae</taxon>
        <taxon>Streptophyta</taxon>
        <taxon>Embryophyta</taxon>
        <taxon>Tracheophyta</taxon>
        <taxon>Spermatophyta</taxon>
        <taxon>Magnoliopsida</taxon>
        <taxon>eudicotyledons</taxon>
        <taxon>Gunneridae</taxon>
        <taxon>Pentapetalae</taxon>
        <taxon>rosids</taxon>
        <taxon>malvids</taxon>
        <taxon>Brassicales</taxon>
        <taxon>Brassicaceae</taxon>
        <taxon>Brassiceae</taxon>
        <taxon>Brassica</taxon>
    </lineage>
</organism>